<keyword evidence="2" id="KW-0540">Nuclease</keyword>
<keyword evidence="2" id="KW-0378">Hydrolase</keyword>
<keyword evidence="2" id="KW-0255">Endonuclease</keyword>
<dbReference type="InterPro" id="IPR003615">
    <property type="entry name" value="HNH_nuc"/>
</dbReference>
<dbReference type="EMBL" id="JAYGIE010000032">
    <property type="protein sequence ID" value="MEA5477654.1"/>
    <property type="molecule type" value="Genomic_DNA"/>
</dbReference>
<proteinExistence type="predicted"/>
<reference evidence="2 3" key="1">
    <citation type="submission" date="2023-12" db="EMBL/GenBank/DDBJ databases">
        <title>Baltic Sea Cyanobacteria.</title>
        <authorList>
            <person name="Delbaje E."/>
            <person name="Fewer D.P."/>
            <person name="Shishido T.K."/>
        </authorList>
    </citation>
    <scope>NUCLEOTIDE SEQUENCE [LARGE SCALE GENOMIC DNA]</scope>
    <source>
        <strain evidence="2 3">UHCC 0370</strain>
    </source>
</reference>
<name>A0ABU5THC5_9CYAN</name>
<feature type="domain" description="HNH nuclease" evidence="1">
    <location>
        <begin position="210"/>
        <end position="258"/>
    </location>
</feature>
<accession>A0ABU5THC5</accession>
<evidence type="ECO:0000313" key="2">
    <source>
        <dbReference type="EMBL" id="MEA5477654.1"/>
    </source>
</evidence>
<comment type="caution">
    <text evidence="2">The sequence shown here is derived from an EMBL/GenBank/DDBJ whole genome shotgun (WGS) entry which is preliminary data.</text>
</comment>
<evidence type="ECO:0000259" key="1">
    <source>
        <dbReference type="Pfam" id="PF13391"/>
    </source>
</evidence>
<organism evidence="2 3">
    <name type="scientific">Pseudanabaena galeata UHCC 0370</name>
    <dbReference type="NCBI Taxonomy" id="3110310"/>
    <lineage>
        <taxon>Bacteria</taxon>
        <taxon>Bacillati</taxon>
        <taxon>Cyanobacteriota</taxon>
        <taxon>Cyanophyceae</taxon>
        <taxon>Pseudanabaenales</taxon>
        <taxon>Pseudanabaenaceae</taxon>
        <taxon>Pseudanabaena</taxon>
    </lineage>
</organism>
<dbReference type="GO" id="GO:0004519">
    <property type="term" value="F:endonuclease activity"/>
    <property type="evidence" value="ECO:0007669"/>
    <property type="project" value="UniProtKB-KW"/>
</dbReference>
<keyword evidence="3" id="KW-1185">Reference proteome</keyword>
<evidence type="ECO:0000313" key="3">
    <source>
        <dbReference type="Proteomes" id="UP001301388"/>
    </source>
</evidence>
<gene>
    <name evidence="2" type="ORF">VB774_08470</name>
</gene>
<protein>
    <submittedName>
        <fullName evidence="2">HNH endonuclease</fullName>
    </submittedName>
</protein>
<sequence length="313" mass="36274">MEFWVGVTDNKWYEFLSNLKPNEVNFWQPSGTPAFKKQLELFLFKLHSPLNYIVGGGYFVTYTNLPISLAWETFEEKNGVSSYSELRAIILAYKKSHGGIHDHDPDIGCSVLTQPFFFKKEDWIPIPEDWKSNIVRGKTYNTQTAIGKKLWEDVQTRLKERNVILNTPNVEPLQLDKESNNRYGSPYLTRPRIGQGAFQTLVINAYQRRCSMTGEKTLPALETAHIRAYSEDGPHSISNGLLLRADIHKLFDKHYITITTDLKIEVSKRIHEKFENGRDYYKLHGKDLAVLPINSNDLPSKQYIDWHNQKFYG</sequence>
<dbReference type="RefSeq" id="WP_323261287.1">
    <property type="nucleotide sequence ID" value="NZ_JAYGIE010000032.1"/>
</dbReference>
<dbReference type="Pfam" id="PF13391">
    <property type="entry name" value="HNH_2"/>
    <property type="match status" value="1"/>
</dbReference>
<dbReference type="Proteomes" id="UP001301388">
    <property type="component" value="Unassembled WGS sequence"/>
</dbReference>